<reference evidence="1 2" key="1">
    <citation type="submission" date="2021-07" db="EMBL/GenBank/DDBJ databases">
        <authorList>
            <person name="Palmer J.M."/>
        </authorList>
    </citation>
    <scope>NUCLEOTIDE SEQUENCE [LARGE SCALE GENOMIC DNA]</scope>
    <source>
        <strain evidence="1 2">AT_MEX2019</strain>
        <tissue evidence="1">Muscle</tissue>
    </source>
</reference>
<accession>A0ABU7ALQ4</accession>
<organism evidence="1 2">
    <name type="scientific">Ataeniobius toweri</name>
    <dbReference type="NCBI Taxonomy" id="208326"/>
    <lineage>
        <taxon>Eukaryota</taxon>
        <taxon>Metazoa</taxon>
        <taxon>Chordata</taxon>
        <taxon>Craniata</taxon>
        <taxon>Vertebrata</taxon>
        <taxon>Euteleostomi</taxon>
        <taxon>Actinopterygii</taxon>
        <taxon>Neopterygii</taxon>
        <taxon>Teleostei</taxon>
        <taxon>Neoteleostei</taxon>
        <taxon>Acanthomorphata</taxon>
        <taxon>Ovalentaria</taxon>
        <taxon>Atherinomorphae</taxon>
        <taxon>Cyprinodontiformes</taxon>
        <taxon>Goodeidae</taxon>
        <taxon>Ataeniobius</taxon>
    </lineage>
</organism>
<dbReference type="EMBL" id="JAHUTI010020373">
    <property type="protein sequence ID" value="MED6238711.1"/>
    <property type="molecule type" value="Genomic_DNA"/>
</dbReference>
<protein>
    <submittedName>
        <fullName evidence="1">Uncharacterized protein</fullName>
    </submittedName>
</protein>
<evidence type="ECO:0000313" key="1">
    <source>
        <dbReference type="EMBL" id="MED6238711.1"/>
    </source>
</evidence>
<name>A0ABU7ALQ4_9TELE</name>
<evidence type="ECO:0000313" key="2">
    <source>
        <dbReference type="Proteomes" id="UP001345963"/>
    </source>
</evidence>
<keyword evidence="2" id="KW-1185">Reference proteome</keyword>
<proteinExistence type="predicted"/>
<gene>
    <name evidence="1" type="ORF">ATANTOWER_028180</name>
</gene>
<sequence>MCTNDCCFTGVCTHTSTLLQRVKVEQLRLVCTFLLNPATLTPKAKIVHPPFLLLHLSLSLPSLLSTSKRDSTLFPSSAPLALFQPFLIVLFPFHDAEWER</sequence>
<dbReference type="Proteomes" id="UP001345963">
    <property type="component" value="Unassembled WGS sequence"/>
</dbReference>
<comment type="caution">
    <text evidence="1">The sequence shown here is derived from an EMBL/GenBank/DDBJ whole genome shotgun (WGS) entry which is preliminary data.</text>
</comment>